<evidence type="ECO:0000259" key="9">
    <source>
        <dbReference type="Pfam" id="PF25198"/>
    </source>
</evidence>
<dbReference type="Proteomes" id="UP001597040">
    <property type="component" value="Unassembled WGS sequence"/>
</dbReference>
<evidence type="ECO:0000313" key="10">
    <source>
        <dbReference type="EMBL" id="MFD1036923.1"/>
    </source>
</evidence>
<evidence type="ECO:0000256" key="4">
    <source>
        <dbReference type="ARBA" id="ARBA00022729"/>
    </source>
</evidence>
<dbReference type="InterPro" id="IPR038501">
    <property type="entry name" value="Spore_GerAC_C_sf"/>
</dbReference>
<dbReference type="Gene3D" id="6.20.190.10">
    <property type="entry name" value="Nutrient germinant receptor protein C, domain 1"/>
    <property type="match status" value="1"/>
</dbReference>
<protein>
    <submittedName>
        <fullName evidence="10">Ger(X)C family spore germination protein</fullName>
    </submittedName>
</protein>
<evidence type="ECO:0000259" key="8">
    <source>
        <dbReference type="Pfam" id="PF05504"/>
    </source>
</evidence>
<feature type="domain" description="Spore germination GerAC-like C-terminal" evidence="8">
    <location>
        <begin position="222"/>
        <end position="385"/>
    </location>
</feature>
<accession>A0ABW3LEW2</accession>
<comment type="caution">
    <text evidence="10">The sequence shown here is derived from an EMBL/GenBank/DDBJ whole genome shotgun (WGS) entry which is preliminary data.</text>
</comment>
<dbReference type="PROSITE" id="PS51257">
    <property type="entry name" value="PROKAR_LIPOPROTEIN"/>
    <property type="match status" value="1"/>
</dbReference>
<proteinExistence type="inferred from homology"/>
<comment type="similarity">
    <text evidence="2">Belongs to the GerABKC lipoprotein family.</text>
</comment>
<keyword evidence="4" id="KW-0732">Signal</keyword>
<keyword evidence="6" id="KW-0564">Palmitate</keyword>
<gene>
    <name evidence="10" type="ORF">ACFQ3N_00575</name>
</gene>
<sequence>MRQKLIPIITLIVLIIILSGCWSRTELDEMAIATAIGIDKREEDYLVTVQILNPGEIAGKAVTTRSEVVTYRTTGKTLFEALRKLTTEIPRKIYVAHVRIIIFGEELAKEGIGKSLDLISRDHEFRTDFFILVAKDIESTEVLNVLTPIEKIPANKIYGSLQASEETWATTKAVTLDELITNLTSPGSNPVLSGVEMIGDSQIGMDIGNVEKVDPPASLNLMGLSVFKKDKLVGWLSQEESKGYNFIKGNVKSTVDYVACEEGTIAIEVIKTTSDVKGKVENGLPKIDIQINAEANIGEVQCGKDITKPEIIKELEQQFSDKTKKLINNSIKKVQEDFQSDIFGFGEAIHRSNSKAWKDLKENWDQEFSNVEVSVKVKYEIRRIGTTKESFQDEKEE</sequence>
<dbReference type="PANTHER" id="PTHR35789:SF1">
    <property type="entry name" value="SPORE GERMINATION PROTEIN B3"/>
    <property type="match status" value="1"/>
</dbReference>
<name>A0ABW3LEW2_9BACI</name>
<evidence type="ECO:0000256" key="6">
    <source>
        <dbReference type="ARBA" id="ARBA00023139"/>
    </source>
</evidence>
<keyword evidence="3" id="KW-0309">Germination</keyword>
<evidence type="ECO:0000256" key="2">
    <source>
        <dbReference type="ARBA" id="ARBA00007886"/>
    </source>
</evidence>
<feature type="domain" description="Spore germination protein N-terminal" evidence="9">
    <location>
        <begin position="24"/>
        <end position="196"/>
    </location>
</feature>
<dbReference type="RefSeq" id="WP_390358544.1">
    <property type="nucleotide sequence ID" value="NZ_JBHTKJ010000001.1"/>
</dbReference>
<dbReference type="NCBIfam" id="TIGR02887">
    <property type="entry name" value="spore_ger_x_C"/>
    <property type="match status" value="1"/>
</dbReference>
<dbReference type="EMBL" id="JBHTKJ010000001">
    <property type="protein sequence ID" value="MFD1036923.1"/>
    <property type="molecule type" value="Genomic_DNA"/>
</dbReference>
<dbReference type="InterPro" id="IPR057336">
    <property type="entry name" value="GerAC_N"/>
</dbReference>
<reference evidence="11" key="1">
    <citation type="journal article" date="2019" name="Int. J. Syst. Evol. Microbiol.">
        <title>The Global Catalogue of Microorganisms (GCM) 10K type strain sequencing project: providing services to taxonomists for standard genome sequencing and annotation.</title>
        <authorList>
            <consortium name="The Broad Institute Genomics Platform"/>
            <consortium name="The Broad Institute Genome Sequencing Center for Infectious Disease"/>
            <person name="Wu L."/>
            <person name="Ma J."/>
        </authorList>
    </citation>
    <scope>NUCLEOTIDE SEQUENCE [LARGE SCALE GENOMIC DNA]</scope>
    <source>
        <strain evidence="11">CCUG 56754</strain>
    </source>
</reference>
<evidence type="ECO:0000256" key="5">
    <source>
        <dbReference type="ARBA" id="ARBA00023136"/>
    </source>
</evidence>
<dbReference type="InterPro" id="IPR046953">
    <property type="entry name" value="Spore_GerAC-like_C"/>
</dbReference>
<evidence type="ECO:0000256" key="1">
    <source>
        <dbReference type="ARBA" id="ARBA00004635"/>
    </source>
</evidence>
<keyword evidence="11" id="KW-1185">Reference proteome</keyword>
<evidence type="ECO:0000313" key="11">
    <source>
        <dbReference type="Proteomes" id="UP001597040"/>
    </source>
</evidence>
<dbReference type="Gene3D" id="3.30.300.210">
    <property type="entry name" value="Nutrient germinant receptor protein C, domain 3"/>
    <property type="match status" value="1"/>
</dbReference>
<keyword evidence="7" id="KW-0449">Lipoprotein</keyword>
<dbReference type="InterPro" id="IPR008844">
    <property type="entry name" value="Spore_GerAC-like"/>
</dbReference>
<keyword evidence="5" id="KW-0472">Membrane</keyword>
<dbReference type="PANTHER" id="PTHR35789">
    <property type="entry name" value="SPORE GERMINATION PROTEIN B3"/>
    <property type="match status" value="1"/>
</dbReference>
<organism evidence="10 11">
    <name type="scientific">Virgibacillus byunsanensis</name>
    <dbReference type="NCBI Taxonomy" id="570945"/>
    <lineage>
        <taxon>Bacteria</taxon>
        <taxon>Bacillati</taxon>
        <taxon>Bacillota</taxon>
        <taxon>Bacilli</taxon>
        <taxon>Bacillales</taxon>
        <taxon>Bacillaceae</taxon>
        <taxon>Virgibacillus</taxon>
    </lineage>
</organism>
<evidence type="ECO:0000256" key="7">
    <source>
        <dbReference type="ARBA" id="ARBA00023288"/>
    </source>
</evidence>
<dbReference type="Pfam" id="PF05504">
    <property type="entry name" value="Spore_GerAC"/>
    <property type="match status" value="1"/>
</dbReference>
<comment type="subcellular location">
    <subcellularLocation>
        <location evidence="1">Membrane</location>
        <topology evidence="1">Lipid-anchor</topology>
    </subcellularLocation>
</comment>
<dbReference type="Pfam" id="PF25198">
    <property type="entry name" value="Spore_GerAC_N"/>
    <property type="match status" value="1"/>
</dbReference>
<evidence type="ECO:0000256" key="3">
    <source>
        <dbReference type="ARBA" id="ARBA00022544"/>
    </source>
</evidence>